<protein>
    <recommendedName>
        <fullName evidence="4">Nudix hydrolase domain-containing protein</fullName>
    </recommendedName>
</protein>
<dbReference type="GO" id="GO:0006753">
    <property type="term" value="P:nucleoside phosphate metabolic process"/>
    <property type="evidence" value="ECO:0007669"/>
    <property type="project" value="TreeGrafter"/>
</dbReference>
<accession>A0A1F7YXG4</accession>
<comment type="cofactor">
    <cofactor evidence="1">
        <name>Mg(2+)</name>
        <dbReference type="ChEBI" id="CHEBI:18420"/>
    </cofactor>
</comment>
<dbReference type="InterPro" id="IPR020084">
    <property type="entry name" value="NUDIX_hydrolase_CS"/>
</dbReference>
<evidence type="ECO:0000256" key="1">
    <source>
        <dbReference type="ARBA" id="ARBA00001946"/>
    </source>
</evidence>
<dbReference type="PANTHER" id="PTHR11839:SF18">
    <property type="entry name" value="NUDIX HYDROLASE DOMAIN-CONTAINING PROTEIN"/>
    <property type="match status" value="1"/>
</dbReference>
<gene>
    <name evidence="5" type="ORF">A2803_02665</name>
</gene>
<comment type="caution">
    <text evidence="5">The sequence shown here is derived from an EMBL/GenBank/DDBJ whole genome shotgun (WGS) entry which is preliminary data.</text>
</comment>
<dbReference type="Pfam" id="PF00293">
    <property type="entry name" value="NUDIX"/>
    <property type="match status" value="1"/>
</dbReference>
<evidence type="ECO:0000313" key="5">
    <source>
        <dbReference type="EMBL" id="OGM31967.1"/>
    </source>
</evidence>
<dbReference type="CDD" id="cd03424">
    <property type="entry name" value="NUDIX_ADPRase_Nudt5_UGPPase_Nudt14"/>
    <property type="match status" value="1"/>
</dbReference>
<feature type="domain" description="Nudix hydrolase" evidence="4">
    <location>
        <begin position="47"/>
        <end position="177"/>
    </location>
</feature>
<comment type="similarity">
    <text evidence="3">Belongs to the Nudix hydrolase family.</text>
</comment>
<organism evidence="5 6">
    <name type="scientific">Candidatus Woesebacteria bacterium RIFCSPHIGHO2_01_FULL_44_21</name>
    <dbReference type="NCBI Taxonomy" id="1802503"/>
    <lineage>
        <taxon>Bacteria</taxon>
        <taxon>Candidatus Woeseibacteriota</taxon>
    </lineage>
</organism>
<dbReference type="InterPro" id="IPR020476">
    <property type="entry name" value="Nudix_hydrolase"/>
</dbReference>
<dbReference type="GO" id="GO:0016462">
    <property type="term" value="F:pyrophosphatase activity"/>
    <property type="evidence" value="ECO:0007669"/>
    <property type="project" value="UniProtKB-ARBA"/>
</dbReference>
<dbReference type="PRINTS" id="PR00502">
    <property type="entry name" value="NUDIXFAMILY"/>
</dbReference>
<dbReference type="AlphaFoldDB" id="A0A1F7YXG4"/>
<name>A0A1F7YXG4_9BACT</name>
<evidence type="ECO:0000259" key="4">
    <source>
        <dbReference type="PROSITE" id="PS51462"/>
    </source>
</evidence>
<keyword evidence="2 3" id="KW-0378">Hydrolase</keyword>
<dbReference type="Gene3D" id="3.90.79.10">
    <property type="entry name" value="Nucleoside Triphosphate Pyrophosphohydrolase"/>
    <property type="match status" value="1"/>
</dbReference>
<evidence type="ECO:0000313" key="6">
    <source>
        <dbReference type="Proteomes" id="UP000178870"/>
    </source>
</evidence>
<dbReference type="EMBL" id="MGGP01000019">
    <property type="protein sequence ID" value="OGM31967.1"/>
    <property type="molecule type" value="Genomic_DNA"/>
</dbReference>
<dbReference type="Proteomes" id="UP000178870">
    <property type="component" value="Unassembled WGS sequence"/>
</dbReference>
<dbReference type="InterPro" id="IPR000086">
    <property type="entry name" value="NUDIX_hydrolase_dom"/>
</dbReference>
<evidence type="ECO:0000256" key="2">
    <source>
        <dbReference type="ARBA" id="ARBA00022801"/>
    </source>
</evidence>
<dbReference type="PROSITE" id="PS51462">
    <property type="entry name" value="NUDIX"/>
    <property type="match status" value="1"/>
</dbReference>
<dbReference type="InterPro" id="IPR015797">
    <property type="entry name" value="NUDIX_hydrolase-like_dom_sf"/>
</dbReference>
<sequence>MAKITRPAPKRAIPLEAKLVFKGIIYEVYHWEQELFDGTKTTFEMLKRPDTVEIIPITNEGKILINYEEQSGLAPFICVPGGRVDYGEDPEAAAKRELLEETGYETHDLVLWNAAQPMEKIDWAIYIFIGKNCTKVNDPTLEAGEKIGTKEVSFEEFVEIVQDDNFRDEEISLRILKAKDKGKLDEIKRLFFG</sequence>
<dbReference type="GO" id="GO:0019693">
    <property type="term" value="P:ribose phosphate metabolic process"/>
    <property type="evidence" value="ECO:0007669"/>
    <property type="project" value="TreeGrafter"/>
</dbReference>
<proteinExistence type="inferred from homology"/>
<dbReference type="PROSITE" id="PS00893">
    <property type="entry name" value="NUDIX_BOX"/>
    <property type="match status" value="1"/>
</dbReference>
<dbReference type="PANTHER" id="PTHR11839">
    <property type="entry name" value="UDP/ADP-SUGAR PYROPHOSPHATASE"/>
    <property type="match status" value="1"/>
</dbReference>
<evidence type="ECO:0000256" key="3">
    <source>
        <dbReference type="RuleBase" id="RU003476"/>
    </source>
</evidence>
<dbReference type="SUPFAM" id="SSF55811">
    <property type="entry name" value="Nudix"/>
    <property type="match status" value="1"/>
</dbReference>
<reference evidence="5 6" key="1">
    <citation type="journal article" date="2016" name="Nat. Commun.">
        <title>Thousands of microbial genomes shed light on interconnected biogeochemical processes in an aquifer system.</title>
        <authorList>
            <person name="Anantharaman K."/>
            <person name="Brown C.T."/>
            <person name="Hug L.A."/>
            <person name="Sharon I."/>
            <person name="Castelle C.J."/>
            <person name="Probst A.J."/>
            <person name="Thomas B.C."/>
            <person name="Singh A."/>
            <person name="Wilkins M.J."/>
            <person name="Karaoz U."/>
            <person name="Brodie E.L."/>
            <person name="Williams K.H."/>
            <person name="Hubbard S.S."/>
            <person name="Banfield J.F."/>
        </authorList>
    </citation>
    <scope>NUCLEOTIDE SEQUENCE [LARGE SCALE GENOMIC DNA]</scope>
</reference>